<protein>
    <recommendedName>
        <fullName evidence="6">Pentatricopeptide repeat-containing protein</fullName>
    </recommendedName>
</protein>
<dbReference type="InterPro" id="IPR002885">
    <property type="entry name" value="PPR_rpt"/>
</dbReference>
<evidence type="ECO:0000313" key="4">
    <source>
        <dbReference type="EMBL" id="KAH1047008.1"/>
    </source>
</evidence>
<dbReference type="PANTHER" id="PTHR47941">
    <property type="entry name" value="PENTATRICOPEPTIDE REPEAT-CONTAINING PROTEIN 3, MITOCHONDRIAL"/>
    <property type="match status" value="1"/>
</dbReference>
<dbReference type="InterPro" id="IPR011990">
    <property type="entry name" value="TPR-like_helical_dom_sf"/>
</dbReference>
<dbReference type="OrthoDB" id="185373at2759"/>
<evidence type="ECO:0000313" key="5">
    <source>
        <dbReference type="Proteomes" id="UP000828251"/>
    </source>
</evidence>
<evidence type="ECO:0000256" key="3">
    <source>
        <dbReference type="PROSITE-ProRule" id="PRU00708"/>
    </source>
</evidence>
<keyword evidence="5" id="KW-1185">Reference proteome</keyword>
<feature type="repeat" description="PPR" evidence="3">
    <location>
        <begin position="98"/>
        <end position="132"/>
    </location>
</feature>
<dbReference type="Pfam" id="PF01535">
    <property type="entry name" value="PPR"/>
    <property type="match status" value="1"/>
</dbReference>
<gene>
    <name evidence="4" type="ORF">J1N35_037792</name>
</gene>
<dbReference type="EMBL" id="JAIQCV010000011">
    <property type="protein sequence ID" value="KAH1047008.1"/>
    <property type="molecule type" value="Genomic_DNA"/>
</dbReference>
<organism evidence="4 5">
    <name type="scientific">Gossypium stocksii</name>
    <dbReference type="NCBI Taxonomy" id="47602"/>
    <lineage>
        <taxon>Eukaryota</taxon>
        <taxon>Viridiplantae</taxon>
        <taxon>Streptophyta</taxon>
        <taxon>Embryophyta</taxon>
        <taxon>Tracheophyta</taxon>
        <taxon>Spermatophyta</taxon>
        <taxon>Magnoliopsida</taxon>
        <taxon>eudicotyledons</taxon>
        <taxon>Gunneridae</taxon>
        <taxon>Pentapetalae</taxon>
        <taxon>rosids</taxon>
        <taxon>malvids</taxon>
        <taxon>Malvales</taxon>
        <taxon>Malvaceae</taxon>
        <taxon>Malvoideae</taxon>
        <taxon>Gossypium</taxon>
    </lineage>
</organism>
<comment type="similarity">
    <text evidence="1">Belongs to the PPR family. P subfamily.</text>
</comment>
<dbReference type="Proteomes" id="UP000828251">
    <property type="component" value="Unassembled WGS sequence"/>
</dbReference>
<evidence type="ECO:0008006" key="6">
    <source>
        <dbReference type="Google" id="ProtNLM"/>
    </source>
</evidence>
<dbReference type="AlphaFoldDB" id="A0A9D3UKP9"/>
<accession>A0A9D3UKP9</accession>
<keyword evidence="2" id="KW-0677">Repeat</keyword>
<dbReference type="NCBIfam" id="TIGR00756">
    <property type="entry name" value="PPR"/>
    <property type="match status" value="3"/>
</dbReference>
<comment type="caution">
    <text evidence="4">The sequence shown here is derived from an EMBL/GenBank/DDBJ whole genome shotgun (WGS) entry which is preliminary data.</text>
</comment>
<sequence>MIQRYPKPSIVEFTKLLAAIVRMKHYAIALSMCSQMELLRVSWDVYSLSILVSCFCQLGQLDLGFSVLGNMLKLGFEPHVTFSTLMHGWEDLQGIEPDVVTYSILVDAYCKEGMVSEANDVVGTMIKQGIEPDVVTYNILVDVHCREGMVSEAEDIVQ</sequence>
<name>A0A9D3UKP9_9ROSI</name>
<dbReference type="PROSITE" id="PS51375">
    <property type="entry name" value="PPR"/>
    <property type="match status" value="3"/>
</dbReference>
<feature type="repeat" description="PPR" evidence="3">
    <location>
        <begin position="133"/>
        <end position="158"/>
    </location>
</feature>
<reference evidence="4 5" key="1">
    <citation type="journal article" date="2021" name="Plant Biotechnol. J.">
        <title>Multi-omics assisted identification of the key and species-specific regulatory components of drought-tolerant mechanisms in Gossypium stocksii.</title>
        <authorList>
            <person name="Yu D."/>
            <person name="Ke L."/>
            <person name="Zhang D."/>
            <person name="Wu Y."/>
            <person name="Sun Y."/>
            <person name="Mei J."/>
            <person name="Sun J."/>
            <person name="Sun Y."/>
        </authorList>
    </citation>
    <scope>NUCLEOTIDE SEQUENCE [LARGE SCALE GENOMIC DNA]</scope>
    <source>
        <strain evidence="5">cv. E1</strain>
        <tissue evidence="4">Leaf</tissue>
    </source>
</reference>
<dbReference type="Pfam" id="PF13041">
    <property type="entry name" value="PPR_2"/>
    <property type="match status" value="1"/>
</dbReference>
<evidence type="ECO:0000256" key="1">
    <source>
        <dbReference type="ARBA" id="ARBA00007626"/>
    </source>
</evidence>
<dbReference type="Gene3D" id="1.25.40.10">
    <property type="entry name" value="Tetratricopeptide repeat domain"/>
    <property type="match status" value="2"/>
</dbReference>
<feature type="repeat" description="PPR" evidence="3">
    <location>
        <begin position="44"/>
        <end position="78"/>
    </location>
</feature>
<evidence type="ECO:0000256" key="2">
    <source>
        <dbReference type="ARBA" id="ARBA00022737"/>
    </source>
</evidence>
<proteinExistence type="inferred from homology"/>